<dbReference type="GO" id="GO:0006355">
    <property type="term" value="P:regulation of DNA-templated transcription"/>
    <property type="evidence" value="ECO:0007669"/>
    <property type="project" value="InterPro"/>
</dbReference>
<evidence type="ECO:0000256" key="2">
    <source>
        <dbReference type="ARBA" id="ARBA00023125"/>
    </source>
</evidence>
<keyword evidence="3" id="KW-0804">Transcription</keyword>
<keyword evidence="6" id="KW-1185">Reference proteome</keyword>
<keyword evidence="2" id="KW-0238">DNA-binding</keyword>
<evidence type="ECO:0000259" key="4">
    <source>
        <dbReference type="PROSITE" id="PS50043"/>
    </source>
</evidence>
<dbReference type="PANTHER" id="PTHR44688:SF16">
    <property type="entry name" value="DNA-BINDING TRANSCRIPTIONAL ACTIVATOR DEVR_DOSR"/>
    <property type="match status" value="1"/>
</dbReference>
<dbReference type="Gene3D" id="3.40.50.2300">
    <property type="match status" value="1"/>
</dbReference>
<evidence type="ECO:0000256" key="3">
    <source>
        <dbReference type="ARBA" id="ARBA00023163"/>
    </source>
</evidence>
<dbReference type="PROSITE" id="PS50043">
    <property type="entry name" value="HTH_LUXR_2"/>
    <property type="match status" value="1"/>
</dbReference>
<comment type="caution">
    <text evidence="5">The sequence shown here is derived from an EMBL/GenBank/DDBJ whole genome shotgun (WGS) entry which is preliminary data.</text>
</comment>
<dbReference type="SUPFAM" id="SSF46894">
    <property type="entry name" value="C-terminal effector domain of the bipartite response regulators"/>
    <property type="match status" value="1"/>
</dbReference>
<dbReference type="GO" id="GO:0003677">
    <property type="term" value="F:DNA binding"/>
    <property type="evidence" value="ECO:0007669"/>
    <property type="project" value="UniProtKB-KW"/>
</dbReference>
<dbReference type="CDD" id="cd06170">
    <property type="entry name" value="LuxR_C_like"/>
    <property type="match status" value="1"/>
</dbReference>
<evidence type="ECO:0000313" key="5">
    <source>
        <dbReference type="EMBL" id="NVD43571.1"/>
    </source>
</evidence>
<dbReference type="RefSeq" id="WP_176265896.1">
    <property type="nucleotide sequence ID" value="NZ_JABWGV010000001.1"/>
</dbReference>
<gene>
    <name evidence="5" type="ORF">HUV48_00885</name>
</gene>
<dbReference type="PRINTS" id="PR00038">
    <property type="entry name" value="HTHLUXR"/>
</dbReference>
<dbReference type="Pfam" id="PF00196">
    <property type="entry name" value="GerE"/>
    <property type="match status" value="1"/>
</dbReference>
<evidence type="ECO:0000313" key="6">
    <source>
        <dbReference type="Proteomes" id="UP000561438"/>
    </source>
</evidence>
<sequence length="213" mass="23035">MAQTKNETARPALHVIDGCSRRRAAFARAGMNAGYHVEVYASLTELLARPPQAGIVFLHDAQSDGGIAALGTGLGAHGIWLPAVVYAQEVEPARIVSAIRGGAVDYLAYPISSERLVTVVAEAEAEAVRLGEARRKLLTARRRLMDLSEREREVLEWLAAGCSNKGIARELRISPRTVEIHRSKMLAKLGAAHSAEAVRLRLEADLLPSLVMV</sequence>
<dbReference type="SUPFAM" id="SSF52172">
    <property type="entry name" value="CheY-like"/>
    <property type="match status" value="1"/>
</dbReference>
<evidence type="ECO:0000256" key="1">
    <source>
        <dbReference type="ARBA" id="ARBA00023015"/>
    </source>
</evidence>
<dbReference type="Proteomes" id="UP000561438">
    <property type="component" value="Unassembled WGS sequence"/>
</dbReference>
<dbReference type="InterPro" id="IPR011006">
    <property type="entry name" value="CheY-like_superfamily"/>
</dbReference>
<accession>A0A850GVP2</accession>
<dbReference type="SMART" id="SM00421">
    <property type="entry name" value="HTH_LUXR"/>
    <property type="match status" value="1"/>
</dbReference>
<dbReference type="EMBL" id="JABWGV010000001">
    <property type="protein sequence ID" value="NVD43571.1"/>
    <property type="molecule type" value="Genomic_DNA"/>
</dbReference>
<dbReference type="AlphaFoldDB" id="A0A850GVP2"/>
<dbReference type="InterPro" id="IPR016032">
    <property type="entry name" value="Sig_transdc_resp-reg_C-effctor"/>
</dbReference>
<dbReference type="PANTHER" id="PTHR44688">
    <property type="entry name" value="DNA-BINDING TRANSCRIPTIONAL ACTIVATOR DEVR_DOSR"/>
    <property type="match status" value="1"/>
</dbReference>
<reference evidence="5 6" key="1">
    <citation type="submission" date="2020-06" db="EMBL/GenBank/DDBJ databases">
        <title>Altererythrobacter sp. HHU K3-1.</title>
        <authorList>
            <person name="Zhang D."/>
            <person name="Xue H."/>
        </authorList>
    </citation>
    <scope>NUCLEOTIDE SEQUENCE [LARGE SCALE GENOMIC DNA]</scope>
    <source>
        <strain evidence="5 6">HHU K3-1</strain>
    </source>
</reference>
<protein>
    <submittedName>
        <fullName evidence="5">Helix-turn-helix transcriptional regulator</fullName>
    </submittedName>
</protein>
<keyword evidence="1" id="KW-0805">Transcription regulation</keyword>
<proteinExistence type="predicted"/>
<organism evidence="5 6">
    <name type="scientific">Qipengyuania atrilutea</name>
    <dbReference type="NCBI Taxonomy" id="2744473"/>
    <lineage>
        <taxon>Bacteria</taxon>
        <taxon>Pseudomonadati</taxon>
        <taxon>Pseudomonadota</taxon>
        <taxon>Alphaproteobacteria</taxon>
        <taxon>Sphingomonadales</taxon>
        <taxon>Erythrobacteraceae</taxon>
        <taxon>Qipengyuania</taxon>
    </lineage>
</organism>
<feature type="domain" description="HTH luxR-type" evidence="4">
    <location>
        <begin position="140"/>
        <end position="205"/>
    </location>
</feature>
<dbReference type="InterPro" id="IPR000792">
    <property type="entry name" value="Tscrpt_reg_LuxR_C"/>
</dbReference>
<name>A0A850GVP2_9SPHN</name>